<reference evidence="1 2" key="1">
    <citation type="submission" date="2015-03" db="EMBL/GenBank/DDBJ databases">
        <authorList>
            <person name="Murphy D."/>
        </authorList>
    </citation>
    <scope>NUCLEOTIDE SEQUENCE [LARGE SCALE GENOMIC DNA]</scope>
    <source>
        <strain evidence="1 2">OL-4</strain>
    </source>
</reference>
<dbReference type="STRING" id="690567.29"/>
<name>A0A0E4G8N4_9FIRM</name>
<sequence length="195" mass="21374">MNTVAVISKHPGSGQTTVLVNLASGLVRSGYRVIIGELGKSGKIHNWLGVNHKPKQVVDMVLPTTASIKPNISSSPLGIDLVTLVEEPQTTPLDLTCLEMLGYDYLLLHPSGNEYCKQLAMLTTATIVCTDLTHDNELKEFQALEECLQSLGKGNGIDLILPNKINTQEWEQNTQQLFALVDYFGYEKIADPIPL</sequence>
<dbReference type="EMBL" id="CGIH01000001">
    <property type="protein sequence ID" value="CFW96170.1"/>
    <property type="molecule type" value="Genomic_DNA"/>
</dbReference>
<protein>
    <submittedName>
        <fullName evidence="1">p-loop containing nucleoside triphosphate hydrolase</fullName>
    </submittedName>
</protein>
<evidence type="ECO:0000313" key="1">
    <source>
        <dbReference type="EMBL" id="CFW96170.1"/>
    </source>
</evidence>
<dbReference type="OrthoDB" id="2080938at2"/>
<dbReference type="RefSeq" id="WP_046494525.1">
    <property type="nucleotide sequence ID" value="NZ_CGIH01000001.1"/>
</dbReference>
<dbReference type="InterPro" id="IPR027417">
    <property type="entry name" value="P-loop_NTPase"/>
</dbReference>
<dbReference type="AlphaFoldDB" id="A0A0E4G8N4"/>
<dbReference type="Proteomes" id="UP000045545">
    <property type="component" value="Unassembled WGS sequence"/>
</dbReference>
<evidence type="ECO:0000313" key="2">
    <source>
        <dbReference type="Proteomes" id="UP000045545"/>
    </source>
</evidence>
<keyword evidence="1" id="KW-0378">Hydrolase</keyword>
<proteinExistence type="predicted"/>
<organism evidence="1 2">
    <name type="scientific">Syntrophomonas zehnderi OL-4</name>
    <dbReference type="NCBI Taxonomy" id="690567"/>
    <lineage>
        <taxon>Bacteria</taxon>
        <taxon>Bacillati</taxon>
        <taxon>Bacillota</taxon>
        <taxon>Clostridia</taxon>
        <taxon>Eubacteriales</taxon>
        <taxon>Syntrophomonadaceae</taxon>
        <taxon>Syntrophomonas</taxon>
    </lineage>
</organism>
<accession>A0A0E4G8N4</accession>
<dbReference type="SUPFAM" id="SSF52540">
    <property type="entry name" value="P-loop containing nucleoside triphosphate hydrolases"/>
    <property type="match status" value="1"/>
</dbReference>
<dbReference type="Gene3D" id="3.40.50.300">
    <property type="entry name" value="P-loop containing nucleotide triphosphate hydrolases"/>
    <property type="match status" value="1"/>
</dbReference>
<keyword evidence="2" id="KW-1185">Reference proteome</keyword>
<dbReference type="GO" id="GO:0016787">
    <property type="term" value="F:hydrolase activity"/>
    <property type="evidence" value="ECO:0007669"/>
    <property type="project" value="UniProtKB-KW"/>
</dbReference>
<gene>
    <name evidence="1" type="ORF">29</name>
</gene>